<keyword evidence="5" id="KW-0449">Lipoprotein</keyword>
<comment type="caution">
    <text evidence="5">The sequence shown here is derived from an EMBL/GenBank/DDBJ whole genome shotgun (WGS) entry which is preliminary data.</text>
</comment>
<dbReference type="CDD" id="cd16334">
    <property type="entry name" value="LppX-like"/>
    <property type="match status" value="1"/>
</dbReference>
<protein>
    <submittedName>
        <fullName evidence="5">LppX_LprAFG lipoprotein</fullName>
    </submittedName>
</protein>
<evidence type="ECO:0000313" key="5">
    <source>
        <dbReference type="EMBL" id="MBC6463896.1"/>
    </source>
</evidence>
<organism evidence="5 6">
    <name type="scientific">Actinomadura alba</name>
    <dbReference type="NCBI Taxonomy" id="406431"/>
    <lineage>
        <taxon>Bacteria</taxon>
        <taxon>Bacillati</taxon>
        <taxon>Actinomycetota</taxon>
        <taxon>Actinomycetes</taxon>
        <taxon>Streptosporangiales</taxon>
        <taxon>Thermomonosporaceae</taxon>
        <taxon>Actinomadura</taxon>
    </lineage>
</organism>
<feature type="signal peptide" evidence="4">
    <location>
        <begin position="1"/>
        <end position="20"/>
    </location>
</feature>
<dbReference type="EMBL" id="JABVEC010000001">
    <property type="protein sequence ID" value="MBC6463896.1"/>
    <property type="molecule type" value="Genomic_DNA"/>
</dbReference>
<dbReference type="RefSeq" id="WP_187240835.1">
    <property type="nucleotide sequence ID" value="NZ_BAAAOK010000015.1"/>
</dbReference>
<name>A0ABR7LGE0_9ACTN</name>
<comment type="similarity">
    <text evidence="2">Belongs to the LppX/LprAFG lipoprotein family.</text>
</comment>
<accession>A0ABR7LGE0</accession>
<sequence length="232" mass="24238">MATFRVRVIAALSLPPALVATGCTGGGTDSGTSLPEGRQVLTQASAAMRPVKSLGFTLDTEGDPPVAVKRGDIKLLKSGDAQGTLQITQGGQPIEISFVLVGQTVHYKGVTGGYQRLPRAMVAQLYDPSALLDPERGVARLLTAATGPKTEAREKVDGKDAYRVRATLPKDVAATLVPGVTADLPGQVWVAAADHRPVKLRMEMAGTGGAGKSHVTVSLNEFDANYKITPPK</sequence>
<dbReference type="InterPro" id="IPR029046">
    <property type="entry name" value="LolA/LolB/LppX"/>
</dbReference>
<evidence type="ECO:0000313" key="6">
    <source>
        <dbReference type="Proteomes" id="UP000805614"/>
    </source>
</evidence>
<evidence type="ECO:0000256" key="2">
    <source>
        <dbReference type="ARBA" id="ARBA00009194"/>
    </source>
</evidence>
<keyword evidence="3" id="KW-0472">Membrane</keyword>
<reference evidence="5 6" key="1">
    <citation type="submission" date="2020-06" db="EMBL/GenBank/DDBJ databases">
        <title>Actinomadura xiongansis sp. nov., isolated from soil of Baiyangdian.</title>
        <authorList>
            <person name="Zhang X."/>
        </authorList>
    </citation>
    <scope>NUCLEOTIDE SEQUENCE [LARGE SCALE GENOMIC DNA]</scope>
    <source>
        <strain evidence="5 6">HBUM206468</strain>
    </source>
</reference>
<keyword evidence="3" id="KW-1003">Cell membrane</keyword>
<dbReference type="SUPFAM" id="SSF89392">
    <property type="entry name" value="Prokaryotic lipoproteins and lipoprotein localization factors"/>
    <property type="match status" value="1"/>
</dbReference>
<gene>
    <name evidence="5" type="ORF">HKK74_00055</name>
</gene>
<dbReference type="PROSITE" id="PS51257">
    <property type="entry name" value="PROKAR_LIPOPROTEIN"/>
    <property type="match status" value="1"/>
</dbReference>
<keyword evidence="4" id="KW-0732">Signal</keyword>
<proteinExistence type="inferred from homology"/>
<dbReference type="Pfam" id="PF07161">
    <property type="entry name" value="LppX_LprAFG"/>
    <property type="match status" value="1"/>
</dbReference>
<keyword evidence="6" id="KW-1185">Reference proteome</keyword>
<dbReference type="Gene3D" id="2.50.20.20">
    <property type="match status" value="1"/>
</dbReference>
<dbReference type="Proteomes" id="UP000805614">
    <property type="component" value="Unassembled WGS sequence"/>
</dbReference>
<evidence type="ECO:0000256" key="4">
    <source>
        <dbReference type="SAM" id="SignalP"/>
    </source>
</evidence>
<comment type="subcellular location">
    <subcellularLocation>
        <location evidence="1">Cell envelope</location>
    </subcellularLocation>
</comment>
<dbReference type="InterPro" id="IPR009830">
    <property type="entry name" value="LppX/LprAFG"/>
</dbReference>
<evidence type="ECO:0000256" key="1">
    <source>
        <dbReference type="ARBA" id="ARBA00004196"/>
    </source>
</evidence>
<feature type="chain" id="PRO_5046148841" evidence="4">
    <location>
        <begin position="21"/>
        <end position="232"/>
    </location>
</feature>
<evidence type="ECO:0000256" key="3">
    <source>
        <dbReference type="ARBA" id="ARBA00022475"/>
    </source>
</evidence>